<gene>
    <name evidence="4" type="ORF">ABR189_06235</name>
</gene>
<name>A0ABV2T1Q3_9BACT</name>
<feature type="transmembrane region" description="Helical" evidence="1">
    <location>
        <begin position="94"/>
        <end position="112"/>
    </location>
</feature>
<organism evidence="4 5">
    <name type="scientific">Chitinophaga defluvii</name>
    <dbReference type="NCBI Taxonomy" id="3163343"/>
    <lineage>
        <taxon>Bacteria</taxon>
        <taxon>Pseudomonadati</taxon>
        <taxon>Bacteroidota</taxon>
        <taxon>Chitinophagia</taxon>
        <taxon>Chitinophagales</taxon>
        <taxon>Chitinophagaceae</taxon>
        <taxon>Chitinophaga</taxon>
    </lineage>
</organism>
<evidence type="ECO:0000259" key="2">
    <source>
        <dbReference type="Pfam" id="PF04773"/>
    </source>
</evidence>
<dbReference type="PANTHER" id="PTHR30273:SF2">
    <property type="entry name" value="PROTEIN FECR"/>
    <property type="match status" value="1"/>
</dbReference>
<proteinExistence type="predicted"/>
<evidence type="ECO:0000259" key="3">
    <source>
        <dbReference type="Pfam" id="PF16344"/>
    </source>
</evidence>
<keyword evidence="1" id="KW-0812">Transmembrane</keyword>
<sequence length="405" mass="43361">MNQSRLAYLFTQYTNGNATPEEMAAFSELTADPAYQEQLTALIDQLFLQAPGKTQMPEAAIQAAVKAITAHQPVMEAVPQPATNSRPAIIRYRWWAAAAAIILLLGAAAYLLRPQTPAPIASIPAADVAPGTEKAVLTLANGAAIVLDSTGHQVIKQGNTAISQQGGQLQYSPQSTQTEVSFNTLTTPRGGQFRLTLPDGTKVWLNAASSLKFPTAFTGKDRTVVLTGEAYFEVAKNTDMPFRVWGGNQLVEVLGTQFNINAYENESNTKTTLLQGSVRVSLPAAAQQPAASVVLKPGQQSVVSGTGTIPVTTVSAADAVAWKNGLFQLDNTNIADIMHQLERWYDIDVKYEGKIPEVHYTGGIKRSSPLSKVIAMLEATGDARFRIQKATAPGAGEKDIILVLK</sequence>
<dbReference type="Pfam" id="PF04773">
    <property type="entry name" value="FecR"/>
    <property type="match status" value="1"/>
</dbReference>
<dbReference type="Proteomes" id="UP001549749">
    <property type="component" value="Unassembled WGS sequence"/>
</dbReference>
<dbReference type="PANTHER" id="PTHR30273">
    <property type="entry name" value="PERIPLASMIC SIGNAL SENSOR AND SIGMA FACTOR ACTIVATOR FECR-RELATED"/>
    <property type="match status" value="1"/>
</dbReference>
<protein>
    <submittedName>
        <fullName evidence="4">FecR domain-containing protein</fullName>
    </submittedName>
</protein>
<comment type="caution">
    <text evidence="4">The sequence shown here is derived from an EMBL/GenBank/DDBJ whole genome shotgun (WGS) entry which is preliminary data.</text>
</comment>
<accession>A0ABV2T1Q3</accession>
<dbReference type="Gene3D" id="2.60.120.1440">
    <property type="match status" value="1"/>
</dbReference>
<dbReference type="EMBL" id="JBEXAC010000001">
    <property type="protein sequence ID" value="MET6996956.1"/>
    <property type="molecule type" value="Genomic_DNA"/>
</dbReference>
<feature type="domain" description="Protein FecR C-terminal" evidence="3">
    <location>
        <begin position="327"/>
        <end position="389"/>
    </location>
</feature>
<evidence type="ECO:0000313" key="5">
    <source>
        <dbReference type="Proteomes" id="UP001549749"/>
    </source>
</evidence>
<keyword evidence="5" id="KW-1185">Reference proteome</keyword>
<dbReference type="RefSeq" id="WP_354659597.1">
    <property type="nucleotide sequence ID" value="NZ_JBEXAC010000001.1"/>
</dbReference>
<dbReference type="InterPro" id="IPR012373">
    <property type="entry name" value="Ferrdict_sens_TM"/>
</dbReference>
<evidence type="ECO:0000256" key="1">
    <source>
        <dbReference type="SAM" id="Phobius"/>
    </source>
</evidence>
<keyword evidence="1" id="KW-1133">Transmembrane helix</keyword>
<dbReference type="InterPro" id="IPR032508">
    <property type="entry name" value="FecR_C"/>
</dbReference>
<dbReference type="InterPro" id="IPR006860">
    <property type="entry name" value="FecR"/>
</dbReference>
<feature type="domain" description="FecR protein" evidence="2">
    <location>
        <begin position="184"/>
        <end position="279"/>
    </location>
</feature>
<reference evidence="4 5" key="1">
    <citation type="submission" date="2024-06" db="EMBL/GenBank/DDBJ databases">
        <title>Chitinophaga defluvii sp. nov., isolated from municipal sewage.</title>
        <authorList>
            <person name="Zhang L."/>
        </authorList>
    </citation>
    <scope>NUCLEOTIDE SEQUENCE [LARGE SCALE GENOMIC DNA]</scope>
    <source>
        <strain evidence="4 5">H8</strain>
    </source>
</reference>
<keyword evidence="1" id="KW-0472">Membrane</keyword>
<dbReference type="Gene3D" id="3.55.50.30">
    <property type="match status" value="1"/>
</dbReference>
<dbReference type="Pfam" id="PF16344">
    <property type="entry name" value="FecR_C"/>
    <property type="match status" value="1"/>
</dbReference>
<evidence type="ECO:0000313" key="4">
    <source>
        <dbReference type="EMBL" id="MET6996956.1"/>
    </source>
</evidence>